<dbReference type="STRING" id="1423740.FC36_GL001923"/>
<dbReference type="PATRIC" id="fig|1423740.3.peg.2088"/>
<dbReference type="PIRSF" id="PIRSF002741">
    <property type="entry name" value="MppA"/>
    <property type="match status" value="1"/>
</dbReference>
<evidence type="ECO:0000256" key="3">
    <source>
        <dbReference type="ARBA" id="ARBA00022448"/>
    </source>
</evidence>
<dbReference type="GO" id="GO:0043190">
    <property type="term" value="C:ATP-binding cassette (ABC) transporter complex"/>
    <property type="evidence" value="ECO:0007669"/>
    <property type="project" value="InterPro"/>
</dbReference>
<keyword evidence="5" id="KW-0653">Protein transport</keyword>
<dbReference type="FunFam" id="3.10.105.10:FF:000001">
    <property type="entry name" value="Oligopeptide ABC transporter, oligopeptide-binding protein"/>
    <property type="match status" value="1"/>
</dbReference>
<sequence length="543" mass="60163">MFMKAKKLLAVGSLAALTAVGLAACGNKSDKLASDQVLKWSYQSELPSMDPSKATDTISFDQMANSMEGLYRLGKDSKVTPGLAKSTKVSDDGLTYTFKLRKSTWSNGDPVTAKDFVYSWQRTVDPKTASEYSYLFSGIKNADAIIDGKKPVTDLGVKAVGDDKLVVTLEKDIPYFKLLMGFPLFFPQSQKAVEKYGDKYGTAAKYMTYNGPFKMTGWTGTNLKWKLEKNDKYWDKDNVKLSAIEFQVNKSTNTSYNLYQSNKLDYTFLSTEQAKQLNKQDGYHILKQARTNYLQYNVAKNKFLANQKIRQAISHAINRETLAANILGAGTLPSSSVVSKGLATYDGKDFVQVADSKANKLDKKEAQRLLKEGLQEVGEDKLTLNLLGDDTDVAKKVTEFVQSQLETNLGNGTKITVQNVPFKTRLSRVSGGDFDMAAVAWGADFADPISFLDLFTSDNSYNTGKWNNAEYDKLITASKTTDANNAKKRFNDLVKASDVLNEDQGATPLFQLNQAYMLRPGVKGLIQNSAGVTNNWKNVYISK</sequence>
<name>A0A0R1TC08_9LACO</name>
<feature type="signal peptide" evidence="6">
    <location>
        <begin position="1"/>
        <end position="23"/>
    </location>
</feature>
<feature type="chain" id="PRO_5039517640" evidence="6">
    <location>
        <begin position="24"/>
        <end position="543"/>
    </location>
</feature>
<evidence type="ECO:0000256" key="6">
    <source>
        <dbReference type="SAM" id="SignalP"/>
    </source>
</evidence>
<dbReference type="EMBL" id="AZFH01000202">
    <property type="protein sequence ID" value="KRL76211.1"/>
    <property type="molecule type" value="Genomic_DNA"/>
</dbReference>
<organism evidence="8 9">
    <name type="scientific">Ligilactobacillus equi DSM 15833 = JCM 10991</name>
    <dbReference type="NCBI Taxonomy" id="1423740"/>
    <lineage>
        <taxon>Bacteria</taxon>
        <taxon>Bacillati</taxon>
        <taxon>Bacillota</taxon>
        <taxon>Bacilli</taxon>
        <taxon>Lactobacillales</taxon>
        <taxon>Lactobacillaceae</taxon>
        <taxon>Ligilactobacillus</taxon>
    </lineage>
</organism>
<dbReference type="PANTHER" id="PTHR30290">
    <property type="entry name" value="PERIPLASMIC BINDING COMPONENT OF ABC TRANSPORTER"/>
    <property type="match status" value="1"/>
</dbReference>
<dbReference type="Gene3D" id="3.40.190.10">
    <property type="entry name" value="Periplasmic binding protein-like II"/>
    <property type="match status" value="1"/>
</dbReference>
<dbReference type="GO" id="GO:1904680">
    <property type="term" value="F:peptide transmembrane transporter activity"/>
    <property type="evidence" value="ECO:0007669"/>
    <property type="project" value="TreeGrafter"/>
</dbReference>
<keyword evidence="4 6" id="KW-0732">Signal</keyword>
<gene>
    <name evidence="8" type="ORF">FC36_GL001923</name>
</gene>
<evidence type="ECO:0000256" key="5">
    <source>
        <dbReference type="ARBA" id="ARBA00022856"/>
    </source>
</evidence>
<dbReference type="CDD" id="cd08504">
    <property type="entry name" value="PBP2_OppA"/>
    <property type="match status" value="1"/>
</dbReference>
<dbReference type="GO" id="GO:0030288">
    <property type="term" value="C:outer membrane-bounded periplasmic space"/>
    <property type="evidence" value="ECO:0007669"/>
    <property type="project" value="UniProtKB-ARBA"/>
</dbReference>
<evidence type="ECO:0000256" key="1">
    <source>
        <dbReference type="ARBA" id="ARBA00004196"/>
    </source>
</evidence>
<evidence type="ECO:0000313" key="9">
    <source>
        <dbReference type="Proteomes" id="UP000051048"/>
    </source>
</evidence>
<dbReference type="SUPFAM" id="SSF53850">
    <property type="entry name" value="Periplasmic binding protein-like II"/>
    <property type="match status" value="1"/>
</dbReference>
<feature type="domain" description="Solute-binding protein family 5" evidence="7">
    <location>
        <begin position="78"/>
        <end position="461"/>
    </location>
</feature>
<dbReference type="Gene3D" id="3.10.105.10">
    <property type="entry name" value="Dipeptide-binding Protein, Domain 3"/>
    <property type="match status" value="1"/>
</dbReference>
<keyword evidence="3" id="KW-0813">Transport</keyword>
<keyword evidence="5" id="KW-0571">Peptide transport</keyword>
<dbReference type="PROSITE" id="PS51257">
    <property type="entry name" value="PROKAR_LIPOPROTEIN"/>
    <property type="match status" value="1"/>
</dbReference>
<dbReference type="GO" id="GO:0015833">
    <property type="term" value="P:peptide transport"/>
    <property type="evidence" value="ECO:0007669"/>
    <property type="project" value="UniProtKB-KW"/>
</dbReference>
<dbReference type="Pfam" id="PF00496">
    <property type="entry name" value="SBP_bac_5"/>
    <property type="match status" value="1"/>
</dbReference>
<dbReference type="InterPro" id="IPR000914">
    <property type="entry name" value="SBP_5_dom"/>
</dbReference>
<comment type="similarity">
    <text evidence="2">Belongs to the bacterial solute-binding protein 5 family.</text>
</comment>
<evidence type="ECO:0000256" key="4">
    <source>
        <dbReference type="ARBA" id="ARBA00022729"/>
    </source>
</evidence>
<protein>
    <submittedName>
        <fullName evidence="8">Oligopeptide ABC transporter binding protein</fullName>
    </submittedName>
</protein>
<dbReference type="Proteomes" id="UP000051048">
    <property type="component" value="Unassembled WGS sequence"/>
</dbReference>
<evidence type="ECO:0000313" key="8">
    <source>
        <dbReference type="EMBL" id="KRL76211.1"/>
    </source>
</evidence>
<comment type="subcellular location">
    <subcellularLocation>
        <location evidence="1">Cell envelope</location>
    </subcellularLocation>
</comment>
<dbReference type="PANTHER" id="PTHR30290:SF10">
    <property type="entry name" value="PERIPLASMIC OLIGOPEPTIDE-BINDING PROTEIN-RELATED"/>
    <property type="match status" value="1"/>
</dbReference>
<evidence type="ECO:0000259" key="7">
    <source>
        <dbReference type="Pfam" id="PF00496"/>
    </source>
</evidence>
<dbReference type="FunFam" id="3.90.76.10:FF:000001">
    <property type="entry name" value="Oligopeptide ABC transporter substrate-binding protein"/>
    <property type="match status" value="1"/>
</dbReference>
<comment type="caution">
    <text evidence="8">The sequence shown here is derived from an EMBL/GenBank/DDBJ whole genome shotgun (WGS) entry which is preliminary data.</text>
</comment>
<dbReference type="InterPro" id="IPR030678">
    <property type="entry name" value="Peptide/Ni-bd"/>
</dbReference>
<accession>A0A0R1TC08</accession>
<dbReference type="InterPro" id="IPR039424">
    <property type="entry name" value="SBP_5"/>
</dbReference>
<dbReference type="AlphaFoldDB" id="A0A0R1TC08"/>
<reference evidence="8 9" key="1">
    <citation type="journal article" date="2015" name="Genome Announc.">
        <title>Expanding the biotechnology potential of lactobacilli through comparative genomics of 213 strains and associated genera.</title>
        <authorList>
            <person name="Sun Z."/>
            <person name="Harris H.M."/>
            <person name="McCann A."/>
            <person name="Guo C."/>
            <person name="Argimon S."/>
            <person name="Zhang W."/>
            <person name="Yang X."/>
            <person name="Jeffery I.B."/>
            <person name="Cooney J.C."/>
            <person name="Kagawa T.F."/>
            <person name="Liu W."/>
            <person name="Song Y."/>
            <person name="Salvetti E."/>
            <person name="Wrobel A."/>
            <person name="Rasinkangas P."/>
            <person name="Parkhill J."/>
            <person name="Rea M.C."/>
            <person name="O'Sullivan O."/>
            <person name="Ritari J."/>
            <person name="Douillard F.P."/>
            <person name="Paul Ross R."/>
            <person name="Yang R."/>
            <person name="Briner A.E."/>
            <person name="Felis G.E."/>
            <person name="de Vos W.M."/>
            <person name="Barrangou R."/>
            <person name="Klaenhammer T.R."/>
            <person name="Caufield P.W."/>
            <person name="Cui Y."/>
            <person name="Zhang H."/>
            <person name="O'Toole P.W."/>
        </authorList>
    </citation>
    <scope>NUCLEOTIDE SEQUENCE [LARGE SCALE GENOMIC DNA]</scope>
    <source>
        <strain evidence="8 9">DSM 15833</strain>
    </source>
</reference>
<proteinExistence type="inferred from homology"/>
<dbReference type="Gene3D" id="3.90.76.10">
    <property type="entry name" value="Dipeptide-binding Protein, Domain 1"/>
    <property type="match status" value="1"/>
</dbReference>
<evidence type="ECO:0000256" key="2">
    <source>
        <dbReference type="ARBA" id="ARBA00005695"/>
    </source>
</evidence>